<dbReference type="EMBL" id="CAEZYR010000015">
    <property type="protein sequence ID" value="CAB4733020.1"/>
    <property type="molecule type" value="Genomic_DNA"/>
</dbReference>
<dbReference type="PANTHER" id="PTHR35610:SF7">
    <property type="entry name" value="3-ISOPROPYLMALATE DEHYDRATASE"/>
    <property type="match status" value="1"/>
</dbReference>
<reference evidence="2" key="1">
    <citation type="submission" date="2020-05" db="EMBL/GenBank/DDBJ databases">
        <authorList>
            <person name="Chiriac C."/>
            <person name="Salcher M."/>
            <person name="Ghai R."/>
            <person name="Kavagutti S V."/>
        </authorList>
    </citation>
    <scope>NUCLEOTIDE SEQUENCE</scope>
</reference>
<dbReference type="InterPro" id="IPR038389">
    <property type="entry name" value="PSMG2_sf"/>
</dbReference>
<protein>
    <submittedName>
        <fullName evidence="2">Unannotated protein</fullName>
    </submittedName>
</protein>
<name>A0A6J6ZQ87_9ZZZZ</name>
<dbReference type="PANTHER" id="PTHR35610">
    <property type="entry name" value="3-ISOPROPYLMALATE DEHYDRATASE-RELATED"/>
    <property type="match status" value="1"/>
</dbReference>
<organism evidence="2">
    <name type="scientific">freshwater metagenome</name>
    <dbReference type="NCBI Taxonomy" id="449393"/>
    <lineage>
        <taxon>unclassified sequences</taxon>
        <taxon>metagenomes</taxon>
        <taxon>ecological metagenomes</taxon>
    </lineage>
</organism>
<dbReference type="Pfam" id="PF09754">
    <property type="entry name" value="PAC2"/>
    <property type="match status" value="1"/>
</dbReference>
<proteinExistence type="predicted"/>
<dbReference type="InterPro" id="IPR008492">
    <property type="entry name" value="Rv2714-like"/>
</dbReference>
<dbReference type="SUPFAM" id="SSF159659">
    <property type="entry name" value="Cgl1923-like"/>
    <property type="match status" value="1"/>
</dbReference>
<dbReference type="Gene3D" id="3.40.50.10900">
    <property type="entry name" value="PAC-like subunit"/>
    <property type="match status" value="1"/>
</dbReference>
<accession>A0A6J6ZQ87</accession>
<dbReference type="InterPro" id="IPR019151">
    <property type="entry name" value="Proteasome_assmbl_chaperone_2"/>
</dbReference>
<dbReference type="EMBL" id="CAFABA010000023">
    <property type="protein sequence ID" value="CAB4822873.1"/>
    <property type="molecule type" value="Genomic_DNA"/>
</dbReference>
<evidence type="ECO:0000313" key="1">
    <source>
        <dbReference type="EMBL" id="CAB4733020.1"/>
    </source>
</evidence>
<evidence type="ECO:0000313" key="2">
    <source>
        <dbReference type="EMBL" id="CAB4822873.1"/>
    </source>
</evidence>
<dbReference type="AlphaFoldDB" id="A0A6J6ZQ87"/>
<gene>
    <name evidence="1" type="ORF">UFOPK2754_00612</name>
    <name evidence="2" type="ORF">UFOPK3139_00820</name>
</gene>
<dbReference type="PIRSF" id="PIRSF028754">
    <property type="entry name" value="UCP028754"/>
    <property type="match status" value="1"/>
</dbReference>
<sequence length="297" mass="32857">MPQPAEPADARHLIWSRQPQLRRPIIVAAFEGWNDAGDAASTAVRHLRDRLGARPFASVDPEVFFDFTSTRPIVEIDENDTRLIRWPSIEVCATDDRDGLEVITLLGIEPQLRWRTFCNEIVDLARATNAHLVLTLGALLAEVAHTRPTSVFGTSYDEHLALQLGLEPSRYEGPTGIIGVLHNYCIEAGIPSASLWAGVPSYVPGATSPKAALALVNRVGEFLGTTVPSIDLEIASAAYERQVTRLVGEDEETALYVQQLESRFDNGDDDDDDEIDPEIDAESFVEQVEQFLRNQHD</sequence>